<keyword evidence="4" id="KW-0004">4Fe-4S</keyword>
<dbReference type="AlphaFoldDB" id="A0A9X3F1E7"/>
<comment type="cofactor">
    <cofactor evidence="2">
        <name>[4Fe-4S] cluster</name>
        <dbReference type="ChEBI" id="CHEBI:49883"/>
    </cofactor>
</comment>
<evidence type="ECO:0000256" key="9">
    <source>
        <dbReference type="ARBA" id="ARBA00023014"/>
    </source>
</evidence>
<keyword evidence="8" id="KW-0408">Iron</keyword>
<dbReference type="CDD" id="cd01335">
    <property type="entry name" value="Radical_SAM"/>
    <property type="match status" value="1"/>
</dbReference>
<name>A0A9X3F1E7_9BACT</name>
<evidence type="ECO:0000256" key="1">
    <source>
        <dbReference type="ARBA" id="ARBA00001933"/>
    </source>
</evidence>
<dbReference type="GO" id="GO:0046872">
    <property type="term" value="F:metal ion binding"/>
    <property type="evidence" value="ECO:0007669"/>
    <property type="project" value="UniProtKB-KW"/>
</dbReference>
<dbReference type="SFLD" id="SFLDG01070">
    <property type="entry name" value="PLP-dependent"/>
    <property type="match status" value="1"/>
</dbReference>
<evidence type="ECO:0000313" key="10">
    <source>
        <dbReference type="EMBL" id="MCY1009576.1"/>
    </source>
</evidence>
<dbReference type="Gene3D" id="3.20.20.70">
    <property type="entry name" value="Aldolase class I"/>
    <property type="match status" value="1"/>
</dbReference>
<dbReference type="SFLD" id="SFLDS00029">
    <property type="entry name" value="Radical_SAM"/>
    <property type="match status" value="1"/>
</dbReference>
<organism evidence="10 11">
    <name type="scientific">Nannocystis pusilla</name>
    <dbReference type="NCBI Taxonomy" id="889268"/>
    <lineage>
        <taxon>Bacteria</taxon>
        <taxon>Pseudomonadati</taxon>
        <taxon>Myxococcota</taxon>
        <taxon>Polyangia</taxon>
        <taxon>Nannocystales</taxon>
        <taxon>Nannocystaceae</taxon>
        <taxon>Nannocystis</taxon>
    </lineage>
</organism>
<keyword evidence="9" id="KW-0411">Iron-sulfur</keyword>
<evidence type="ECO:0000256" key="8">
    <source>
        <dbReference type="ARBA" id="ARBA00023004"/>
    </source>
</evidence>
<dbReference type="PANTHER" id="PTHR30538:SF0">
    <property type="entry name" value="L-LYSINE 2,3-AMINOMUTASE AQ_1632-RELATED"/>
    <property type="match status" value="1"/>
</dbReference>
<dbReference type="InterPro" id="IPR007197">
    <property type="entry name" value="rSAM"/>
</dbReference>
<dbReference type="InterPro" id="IPR013785">
    <property type="entry name" value="Aldolase_TIM"/>
</dbReference>
<dbReference type="RefSeq" id="WP_267772239.1">
    <property type="nucleotide sequence ID" value="NZ_JAPNKE010000002.1"/>
</dbReference>
<comment type="cofactor">
    <cofactor evidence="1">
        <name>pyridoxal 5'-phosphate</name>
        <dbReference type="ChEBI" id="CHEBI:597326"/>
    </cofactor>
</comment>
<evidence type="ECO:0000256" key="2">
    <source>
        <dbReference type="ARBA" id="ARBA00001966"/>
    </source>
</evidence>
<gene>
    <name evidence="10" type="ORF">OV079_29225</name>
</gene>
<dbReference type="InterPro" id="IPR003739">
    <property type="entry name" value="Lys_aminomutase/Glu_NH3_mut"/>
</dbReference>
<evidence type="ECO:0000256" key="4">
    <source>
        <dbReference type="ARBA" id="ARBA00022485"/>
    </source>
</evidence>
<protein>
    <submittedName>
        <fullName evidence="10">Lysine 2,3-aminomutase</fullName>
    </submittedName>
</protein>
<evidence type="ECO:0000256" key="3">
    <source>
        <dbReference type="ARBA" id="ARBA00008703"/>
    </source>
</evidence>
<evidence type="ECO:0000256" key="7">
    <source>
        <dbReference type="ARBA" id="ARBA00022898"/>
    </source>
</evidence>
<proteinExistence type="inferred from homology"/>
<dbReference type="EMBL" id="JAPNKE010000002">
    <property type="protein sequence ID" value="MCY1009576.1"/>
    <property type="molecule type" value="Genomic_DNA"/>
</dbReference>
<keyword evidence="6" id="KW-0479">Metal-binding</keyword>
<sequence>MLDSSPPRPTYSPITLRDFASIPQIAALPPDVRLQLTAVARVLPFRVNRYVLDELIDWSRVPDDPIYQLTFPQPGMLDPADLQVVADLLRAEASGGEIEAAVRRIQRGLNPHPAGQITLNVPTLDGRAVRGMQHKYRETVLFFPAQGQTCHAYCTYCFRWPQFVGLDDLKFAARESEQLVEYLRRHPDVTDVLITGGDPLVMRTAALRRTIEPLLEARLPGLTSIRIGTKALAYWPFRFTTDADADDLLRLFEEVTERGMHLALMAHSSHPREFETPAAATAIRRVRSTGAVIRCQAPLICRVNDDPEVWAQLWRAQVRLGAVPYYMFVERDTGPKEYFKVPLARALSIFSDAQRQVSGLCRTARGPSMSATPGKVVVDGVVESGGKPCFSLRMLQGRDPAWVGRSFLAEYDERAAWLDELRPAGDEPEFFFQRALRDAQRR</sequence>
<comment type="caution">
    <text evidence="10">The sequence shown here is derived from an EMBL/GenBank/DDBJ whole genome shotgun (WGS) entry which is preliminary data.</text>
</comment>
<dbReference type="PANTHER" id="PTHR30538">
    <property type="entry name" value="LYSINE 2,3-AMINOMUTASE-RELATED"/>
    <property type="match status" value="1"/>
</dbReference>
<dbReference type="SUPFAM" id="SSF102114">
    <property type="entry name" value="Radical SAM enzymes"/>
    <property type="match status" value="1"/>
</dbReference>
<keyword evidence="11" id="KW-1185">Reference proteome</keyword>
<reference evidence="10" key="1">
    <citation type="submission" date="2022-11" db="EMBL/GenBank/DDBJ databases">
        <title>Minimal conservation of predation-associated metabolite biosynthetic gene clusters underscores biosynthetic potential of Myxococcota including descriptions for ten novel species: Archangium lansinium sp. nov., Myxococcus landrumus sp. nov., Nannocystis bai.</title>
        <authorList>
            <person name="Ahearne A."/>
            <person name="Stevens C."/>
            <person name="Phillips K."/>
        </authorList>
    </citation>
    <scope>NUCLEOTIDE SEQUENCE</scope>
    <source>
        <strain evidence="10">Na p29</strain>
    </source>
</reference>
<dbReference type="InterPro" id="IPR058240">
    <property type="entry name" value="rSAM_sf"/>
</dbReference>
<keyword evidence="7" id="KW-0663">Pyridoxal phosphate</keyword>
<evidence type="ECO:0000256" key="5">
    <source>
        <dbReference type="ARBA" id="ARBA00022691"/>
    </source>
</evidence>
<dbReference type="GO" id="GO:0003824">
    <property type="term" value="F:catalytic activity"/>
    <property type="evidence" value="ECO:0007669"/>
    <property type="project" value="InterPro"/>
</dbReference>
<keyword evidence="5" id="KW-0949">S-adenosyl-L-methionine</keyword>
<evidence type="ECO:0000256" key="6">
    <source>
        <dbReference type="ARBA" id="ARBA00022723"/>
    </source>
</evidence>
<dbReference type="Proteomes" id="UP001150924">
    <property type="component" value="Unassembled WGS sequence"/>
</dbReference>
<dbReference type="GO" id="GO:0051539">
    <property type="term" value="F:4 iron, 4 sulfur cluster binding"/>
    <property type="evidence" value="ECO:0007669"/>
    <property type="project" value="UniProtKB-KW"/>
</dbReference>
<evidence type="ECO:0000313" key="11">
    <source>
        <dbReference type="Proteomes" id="UP001150924"/>
    </source>
</evidence>
<comment type="similarity">
    <text evidence="3">Belongs to the radical SAM superfamily. KamA family.</text>
</comment>
<accession>A0A9X3F1E7</accession>